<comment type="similarity">
    <text evidence="1">Belongs to the EMC8/EMC9 family.</text>
</comment>
<protein>
    <recommendedName>
        <fullName evidence="2">MPN domain-containing protein</fullName>
    </recommendedName>
</protein>
<dbReference type="Pfam" id="PF03665">
    <property type="entry name" value="UPF0172"/>
    <property type="match status" value="1"/>
</dbReference>
<evidence type="ECO:0000313" key="3">
    <source>
        <dbReference type="EMBL" id="EFJ29326.1"/>
    </source>
</evidence>
<dbReference type="InterPro" id="IPR005366">
    <property type="entry name" value="EMC8/9"/>
</dbReference>
<dbReference type="HOGENOM" id="CLU_087337_1_0_1"/>
<evidence type="ECO:0000259" key="2">
    <source>
        <dbReference type="PROSITE" id="PS50249"/>
    </source>
</evidence>
<dbReference type="Proteomes" id="UP000001514">
    <property type="component" value="Unassembled WGS sequence"/>
</dbReference>
<evidence type="ECO:0000313" key="4">
    <source>
        <dbReference type="Proteomes" id="UP000001514"/>
    </source>
</evidence>
<evidence type="ECO:0000256" key="1">
    <source>
        <dbReference type="ARBA" id="ARBA00007461"/>
    </source>
</evidence>
<dbReference type="eggNOG" id="KOG3289">
    <property type="taxonomic scope" value="Eukaryota"/>
</dbReference>
<dbReference type="STRING" id="88036.D8RDW5"/>
<gene>
    <name evidence="3" type="ORF">SELMODRAFT_91476</name>
</gene>
<dbReference type="FunCoup" id="D8RDW5">
    <property type="interactions" value="5020"/>
</dbReference>
<proteinExistence type="inferred from homology"/>
<dbReference type="PROSITE" id="PS50249">
    <property type="entry name" value="MPN"/>
    <property type="match status" value="1"/>
</dbReference>
<dbReference type="PANTHER" id="PTHR12941">
    <property type="entry name" value="ER MEMBRANE PROTEIN COMPLEX"/>
    <property type="match status" value="1"/>
</dbReference>
<dbReference type="Gramene" id="EFJ29326">
    <property type="protein sequence ID" value="EFJ29326"/>
    <property type="gene ID" value="SELMODRAFT_91476"/>
</dbReference>
<dbReference type="AlphaFoldDB" id="D8RDW5"/>
<dbReference type="KEGG" id="smo:SELMODRAFT_91476"/>
<feature type="domain" description="MPN" evidence="2">
    <location>
        <begin position="3"/>
        <end position="152"/>
    </location>
</feature>
<sequence length="209" mass="22811">MKYQISQTAYVKLALHALKHRSAAVNGILVGRVSGGGGGGGAEEDSASTVSIVDCVPLFHGQLGLLPMLELALTQIEEYFSSHQEGLSIVGCYHANERFDDYDLSGIPRKIGDHIARYFSSACVLLLDNRLLESLAKAGKKPAFSQLFTRDSSRGWRSAPGSSDLVLAESTANEILYDYILEGREQSVTDFDDHLDDISKDWLNPGLFD</sequence>
<dbReference type="OMA" id="CLSDCVP"/>
<dbReference type="Gene3D" id="3.40.140.10">
    <property type="entry name" value="Cytidine Deaminase, domain 2"/>
    <property type="match status" value="1"/>
</dbReference>
<dbReference type="InParanoid" id="D8RDW5"/>
<reference evidence="3 4" key="1">
    <citation type="journal article" date="2011" name="Science">
        <title>The Selaginella genome identifies genetic changes associated with the evolution of vascular plants.</title>
        <authorList>
            <person name="Banks J.A."/>
            <person name="Nishiyama T."/>
            <person name="Hasebe M."/>
            <person name="Bowman J.L."/>
            <person name="Gribskov M."/>
            <person name="dePamphilis C."/>
            <person name="Albert V.A."/>
            <person name="Aono N."/>
            <person name="Aoyama T."/>
            <person name="Ambrose B.A."/>
            <person name="Ashton N.W."/>
            <person name="Axtell M.J."/>
            <person name="Barker E."/>
            <person name="Barker M.S."/>
            <person name="Bennetzen J.L."/>
            <person name="Bonawitz N.D."/>
            <person name="Chapple C."/>
            <person name="Cheng C."/>
            <person name="Correa L.G."/>
            <person name="Dacre M."/>
            <person name="DeBarry J."/>
            <person name="Dreyer I."/>
            <person name="Elias M."/>
            <person name="Engstrom E.M."/>
            <person name="Estelle M."/>
            <person name="Feng L."/>
            <person name="Finet C."/>
            <person name="Floyd S.K."/>
            <person name="Frommer W.B."/>
            <person name="Fujita T."/>
            <person name="Gramzow L."/>
            <person name="Gutensohn M."/>
            <person name="Harholt J."/>
            <person name="Hattori M."/>
            <person name="Heyl A."/>
            <person name="Hirai T."/>
            <person name="Hiwatashi Y."/>
            <person name="Ishikawa M."/>
            <person name="Iwata M."/>
            <person name="Karol K.G."/>
            <person name="Koehler B."/>
            <person name="Kolukisaoglu U."/>
            <person name="Kubo M."/>
            <person name="Kurata T."/>
            <person name="Lalonde S."/>
            <person name="Li K."/>
            <person name="Li Y."/>
            <person name="Litt A."/>
            <person name="Lyons E."/>
            <person name="Manning G."/>
            <person name="Maruyama T."/>
            <person name="Michael T.P."/>
            <person name="Mikami K."/>
            <person name="Miyazaki S."/>
            <person name="Morinaga S."/>
            <person name="Murata T."/>
            <person name="Mueller-Roeber B."/>
            <person name="Nelson D.R."/>
            <person name="Obara M."/>
            <person name="Oguri Y."/>
            <person name="Olmstead R.G."/>
            <person name="Onodera N."/>
            <person name="Petersen B.L."/>
            <person name="Pils B."/>
            <person name="Prigge M."/>
            <person name="Rensing S.A."/>
            <person name="Riano-Pachon D.M."/>
            <person name="Roberts A.W."/>
            <person name="Sato Y."/>
            <person name="Scheller H.V."/>
            <person name="Schulz B."/>
            <person name="Schulz C."/>
            <person name="Shakirov E.V."/>
            <person name="Shibagaki N."/>
            <person name="Shinohara N."/>
            <person name="Shippen D.E."/>
            <person name="Soerensen I."/>
            <person name="Sotooka R."/>
            <person name="Sugimoto N."/>
            <person name="Sugita M."/>
            <person name="Sumikawa N."/>
            <person name="Tanurdzic M."/>
            <person name="Theissen G."/>
            <person name="Ulvskov P."/>
            <person name="Wakazuki S."/>
            <person name="Weng J.K."/>
            <person name="Willats W.W."/>
            <person name="Wipf D."/>
            <person name="Wolf P.G."/>
            <person name="Yang L."/>
            <person name="Zimmer A.D."/>
            <person name="Zhu Q."/>
            <person name="Mitros T."/>
            <person name="Hellsten U."/>
            <person name="Loque D."/>
            <person name="Otillar R."/>
            <person name="Salamov A."/>
            <person name="Schmutz J."/>
            <person name="Shapiro H."/>
            <person name="Lindquist E."/>
            <person name="Lucas S."/>
            <person name="Rokhsar D."/>
            <person name="Grigoriev I.V."/>
        </authorList>
    </citation>
    <scope>NUCLEOTIDE SEQUENCE [LARGE SCALE GENOMIC DNA]</scope>
</reference>
<organism evidence="4">
    <name type="scientific">Selaginella moellendorffii</name>
    <name type="common">Spikemoss</name>
    <dbReference type="NCBI Taxonomy" id="88036"/>
    <lineage>
        <taxon>Eukaryota</taxon>
        <taxon>Viridiplantae</taxon>
        <taxon>Streptophyta</taxon>
        <taxon>Embryophyta</taxon>
        <taxon>Tracheophyta</taxon>
        <taxon>Lycopodiopsida</taxon>
        <taxon>Selaginellales</taxon>
        <taxon>Selaginellaceae</taxon>
        <taxon>Selaginella</taxon>
    </lineage>
</organism>
<dbReference type="EMBL" id="GL377577">
    <property type="protein sequence ID" value="EFJ29326.1"/>
    <property type="molecule type" value="Genomic_DNA"/>
</dbReference>
<name>D8RDW5_SELML</name>
<accession>D8RDW5</accession>
<keyword evidence="4" id="KW-1185">Reference proteome</keyword>
<dbReference type="GO" id="GO:0072546">
    <property type="term" value="C:EMC complex"/>
    <property type="evidence" value="ECO:0000318"/>
    <property type="project" value="GO_Central"/>
</dbReference>
<dbReference type="PANTHER" id="PTHR12941:SF10">
    <property type="entry name" value="ER MEMBRANE PROTEIN COMPLEX SUBUNIT 8_9 HOMOLOG"/>
    <property type="match status" value="1"/>
</dbReference>
<dbReference type="CDD" id="cd08060">
    <property type="entry name" value="MPN_UPF0172"/>
    <property type="match status" value="1"/>
</dbReference>
<dbReference type="InterPro" id="IPR037518">
    <property type="entry name" value="MPN"/>
</dbReference>